<dbReference type="InterPro" id="IPR008250">
    <property type="entry name" value="ATPase_P-typ_transduc_dom_A_sf"/>
</dbReference>
<dbReference type="Gene3D" id="1.20.1110.10">
    <property type="entry name" value="Calcium-transporting ATPase, transmembrane domain"/>
    <property type="match status" value="1"/>
</dbReference>
<dbReference type="InterPro" id="IPR004014">
    <property type="entry name" value="ATPase_P-typ_cation-transptr_N"/>
</dbReference>
<evidence type="ECO:0000256" key="8">
    <source>
        <dbReference type="ARBA" id="ARBA00022989"/>
    </source>
</evidence>
<evidence type="ECO:0000256" key="7">
    <source>
        <dbReference type="ARBA" id="ARBA00022967"/>
    </source>
</evidence>
<dbReference type="InterPro" id="IPR023298">
    <property type="entry name" value="ATPase_P-typ_TM_dom_sf"/>
</dbReference>
<dbReference type="InterPro" id="IPR044492">
    <property type="entry name" value="P_typ_ATPase_HD_dom"/>
</dbReference>
<keyword evidence="10 11" id="KW-0472">Membrane</keyword>
<evidence type="ECO:0000256" key="5">
    <source>
        <dbReference type="ARBA" id="ARBA00022741"/>
    </source>
</evidence>
<dbReference type="SUPFAM" id="SSF81665">
    <property type="entry name" value="Calcium ATPase, transmembrane domain M"/>
    <property type="match status" value="1"/>
</dbReference>
<feature type="domain" description="Cation-transporting P-type ATPase N-terminal" evidence="12">
    <location>
        <begin position="3"/>
        <end position="76"/>
    </location>
</feature>
<dbReference type="InterPro" id="IPR036412">
    <property type="entry name" value="HAD-like_sf"/>
</dbReference>
<dbReference type="InterPro" id="IPR059000">
    <property type="entry name" value="ATPase_P-type_domA"/>
</dbReference>
<dbReference type="InterPro" id="IPR001757">
    <property type="entry name" value="P_typ_ATPase"/>
</dbReference>
<evidence type="ECO:0000256" key="1">
    <source>
        <dbReference type="ARBA" id="ARBA00004141"/>
    </source>
</evidence>
<dbReference type="PRINTS" id="PR00120">
    <property type="entry name" value="HATPASE"/>
</dbReference>
<feature type="transmembrane region" description="Helical" evidence="11">
    <location>
        <begin position="835"/>
        <end position="856"/>
    </location>
</feature>
<dbReference type="EMBL" id="CP045835">
    <property type="protein sequence ID" value="QGG51920.1"/>
    <property type="molecule type" value="Genomic_DNA"/>
</dbReference>
<keyword evidence="3" id="KW-0597">Phosphoprotein</keyword>
<dbReference type="SUPFAM" id="SSF81660">
    <property type="entry name" value="Metal cation-transporting ATPase, ATP-binding domain N"/>
    <property type="match status" value="1"/>
</dbReference>
<accession>A0ABX6DAT2</accession>
<dbReference type="SFLD" id="SFLDF00027">
    <property type="entry name" value="p-type_atpase"/>
    <property type="match status" value="1"/>
</dbReference>
<sequence>MSEYHQQSSAEVMKTLNVTEQGLSDYDVQKRQEVYGYNVLEEGKKTSTIAVFLGQFKDLLVIILIIAAFVSFLLGEVESTIVIMVVVILNSILGTVQHVKAEQSLDNLKALTSPIAKVMRNNQLLEISSEDIVVGDLLYLEAGDYINADGRLLESHNLHINESSLTGESIAVAKHIDPIRNSNVTVADKKNMVYSGSFVTNGRGIVMVTAIGMQTEIGKIANLLDTAKEKKTPLQISLDQFGEKLALGITLICLAIFIIDLFRGRALVESFMFAVSLAVAAIPEALSSIVTIVLAFGTQKMAKENAIIRKLYAVESLGSVSVICSDKTGTLTENKMVVQEVYVDQKVIPHDWLHTTNTVEKDLIIKGLLCNDAVERNRKEIGDPTEIALVKLGKQYGFDETIIRERYPRIAEIPFDSDRKLMSTVNRMDQQSIMITKGAVDVLLPKVVKIQTSAGILDMKPHHRQKIEAANRDFSMNGLRVLAIAYKEVRDSQAINVRAERDLIFVGLVAMMDPPRKESKDAVENCIKAGIKPVMITGDHKITATAIATQIGILKDPSEAIEGHEIASLTDQQLQEKVKDFSVYARVTPEQKIRIVKAWQDSGKVVAMTGDGVNDGPALKQADIGVAMGITGTEVAKDASSMILTDDNFSTIVKAIANGRSIYTNIKNAILFLLSGNAGAIFVVLYATILGLPVPFAPVHLLFINLLTDSLPAIAIGLEPNNKKTMKDKPRDIHQPLLNKVFTTQVVLEGILIAISTIIAFEIGLSTGDTLTASTMAFTTLCLSRLVHGFNSRSKESIFTIGVFSNKYTWVAFLIGFLSLHAVLFMPMLTGVFEVATLSLAQLGFIYSLSVLPFLVNQWYKLFFVRTR</sequence>
<evidence type="ECO:0000256" key="9">
    <source>
        <dbReference type="ARBA" id="ARBA00023065"/>
    </source>
</evidence>
<feature type="transmembrane region" description="Helical" evidence="11">
    <location>
        <begin position="770"/>
        <end position="787"/>
    </location>
</feature>
<dbReference type="Proteomes" id="UP000373269">
    <property type="component" value="Chromosome"/>
</dbReference>
<dbReference type="Gene3D" id="3.40.50.1000">
    <property type="entry name" value="HAD superfamily/HAD-like"/>
    <property type="match status" value="1"/>
</dbReference>
<dbReference type="InterPro" id="IPR023214">
    <property type="entry name" value="HAD_sf"/>
</dbReference>
<keyword evidence="8 11" id="KW-1133">Transmembrane helix</keyword>
<dbReference type="PANTHER" id="PTHR42861">
    <property type="entry name" value="CALCIUM-TRANSPORTING ATPASE"/>
    <property type="match status" value="1"/>
</dbReference>
<keyword evidence="7" id="KW-1278">Translocase</keyword>
<feature type="transmembrane region" description="Helical" evidence="11">
    <location>
        <begin position="701"/>
        <end position="720"/>
    </location>
</feature>
<dbReference type="Pfam" id="PF13246">
    <property type="entry name" value="Cation_ATPase"/>
    <property type="match status" value="1"/>
</dbReference>
<dbReference type="SFLD" id="SFLDS00003">
    <property type="entry name" value="Haloacid_Dehalogenase"/>
    <property type="match status" value="1"/>
</dbReference>
<feature type="transmembrane region" description="Helical" evidence="11">
    <location>
        <begin position="81"/>
        <end position="99"/>
    </location>
</feature>
<dbReference type="NCBIfam" id="TIGR01494">
    <property type="entry name" value="ATPase_P-type"/>
    <property type="match status" value="2"/>
</dbReference>
<dbReference type="RefSeq" id="WP_369592956.1">
    <property type="nucleotide sequence ID" value="NZ_CP045835.1"/>
</dbReference>
<keyword evidence="9" id="KW-0406">Ion transport</keyword>
<protein>
    <submittedName>
        <fullName evidence="13">HAD-IC family P-type ATPase</fullName>
    </submittedName>
</protein>
<dbReference type="Gene3D" id="3.40.1110.10">
    <property type="entry name" value="Calcium-transporting ATPase, cytoplasmic domain N"/>
    <property type="match status" value="1"/>
</dbReference>
<dbReference type="SUPFAM" id="SSF56784">
    <property type="entry name" value="HAD-like"/>
    <property type="match status" value="1"/>
</dbReference>
<feature type="transmembrane region" description="Helical" evidence="11">
    <location>
        <begin position="245"/>
        <end position="264"/>
    </location>
</feature>
<keyword evidence="5" id="KW-0547">Nucleotide-binding</keyword>
<feature type="transmembrane region" description="Helical" evidence="11">
    <location>
        <begin position="741"/>
        <end position="764"/>
    </location>
</feature>
<evidence type="ECO:0000256" key="10">
    <source>
        <dbReference type="ARBA" id="ARBA00023136"/>
    </source>
</evidence>
<evidence type="ECO:0000259" key="12">
    <source>
        <dbReference type="SMART" id="SM00831"/>
    </source>
</evidence>
<feature type="transmembrane region" description="Helical" evidence="11">
    <location>
        <begin position="669"/>
        <end position="689"/>
    </location>
</feature>
<reference evidence="13 14" key="1">
    <citation type="submission" date="2019-11" db="EMBL/GenBank/DDBJ databases">
        <title>Whole Genome Sequencing and Comparative Genomic Analyses of Lysinibacillus pakistanensis LZH-9, a Halotolerant Strain with Excellent COD Removal Capability.</title>
        <authorList>
            <person name="Zhou H."/>
        </authorList>
    </citation>
    <scope>NUCLEOTIDE SEQUENCE [LARGE SCALE GENOMIC DNA]</scope>
    <source>
        <strain evidence="13 14">LZH-9</strain>
    </source>
</reference>
<proteinExistence type="predicted"/>
<keyword evidence="4 11" id="KW-0812">Transmembrane</keyword>
<dbReference type="InterPro" id="IPR006068">
    <property type="entry name" value="ATPase_P-typ_cation-transptr_C"/>
</dbReference>
<organism evidence="13 14">
    <name type="scientific">Lysinibacillus pakistanensis</name>
    <dbReference type="NCBI Taxonomy" id="759811"/>
    <lineage>
        <taxon>Bacteria</taxon>
        <taxon>Bacillati</taxon>
        <taxon>Bacillota</taxon>
        <taxon>Bacilli</taxon>
        <taxon>Bacillales</taxon>
        <taxon>Bacillaceae</taxon>
        <taxon>Lysinibacillus</taxon>
    </lineage>
</organism>
<gene>
    <name evidence="13" type="ORF">GDS87_13635</name>
</gene>
<keyword evidence="2" id="KW-0813">Transport</keyword>
<dbReference type="InterPro" id="IPR023299">
    <property type="entry name" value="ATPase_P-typ_cyto_dom_N"/>
</dbReference>
<keyword evidence="6" id="KW-0067">ATP-binding</keyword>
<evidence type="ECO:0000313" key="14">
    <source>
        <dbReference type="Proteomes" id="UP000373269"/>
    </source>
</evidence>
<name>A0ABX6DAT2_9BACI</name>
<dbReference type="Pfam" id="PF00690">
    <property type="entry name" value="Cation_ATPase_N"/>
    <property type="match status" value="1"/>
</dbReference>
<dbReference type="PROSITE" id="PS00154">
    <property type="entry name" value="ATPASE_E1_E2"/>
    <property type="match status" value="1"/>
</dbReference>
<dbReference type="PRINTS" id="PR00119">
    <property type="entry name" value="CATATPASE"/>
</dbReference>
<dbReference type="Gene3D" id="2.70.150.10">
    <property type="entry name" value="Calcium-transporting ATPase, cytoplasmic transduction domain A"/>
    <property type="match status" value="1"/>
</dbReference>
<evidence type="ECO:0000256" key="4">
    <source>
        <dbReference type="ARBA" id="ARBA00022692"/>
    </source>
</evidence>
<evidence type="ECO:0000256" key="2">
    <source>
        <dbReference type="ARBA" id="ARBA00022448"/>
    </source>
</evidence>
<dbReference type="SFLD" id="SFLDG00002">
    <property type="entry name" value="C1.7:_P-type_atpase_like"/>
    <property type="match status" value="1"/>
</dbReference>
<dbReference type="Pfam" id="PF00689">
    <property type="entry name" value="Cation_ATPase_C"/>
    <property type="match status" value="1"/>
</dbReference>
<feature type="transmembrane region" description="Helical" evidence="11">
    <location>
        <begin position="808"/>
        <end position="829"/>
    </location>
</feature>
<comment type="subcellular location">
    <subcellularLocation>
        <location evidence="1">Membrane</location>
        <topology evidence="1">Multi-pass membrane protein</topology>
    </subcellularLocation>
</comment>
<dbReference type="SUPFAM" id="SSF81653">
    <property type="entry name" value="Calcium ATPase, transduction domain A"/>
    <property type="match status" value="1"/>
</dbReference>
<dbReference type="SMART" id="SM00831">
    <property type="entry name" value="Cation_ATPase_N"/>
    <property type="match status" value="1"/>
</dbReference>
<dbReference type="InterPro" id="IPR018303">
    <property type="entry name" value="ATPase_P-typ_P_site"/>
</dbReference>
<evidence type="ECO:0000313" key="13">
    <source>
        <dbReference type="EMBL" id="QGG51920.1"/>
    </source>
</evidence>
<keyword evidence="14" id="KW-1185">Reference proteome</keyword>
<evidence type="ECO:0000256" key="11">
    <source>
        <dbReference type="SAM" id="Phobius"/>
    </source>
</evidence>
<evidence type="ECO:0000256" key="3">
    <source>
        <dbReference type="ARBA" id="ARBA00022553"/>
    </source>
</evidence>
<dbReference type="Pfam" id="PF00122">
    <property type="entry name" value="E1-E2_ATPase"/>
    <property type="match status" value="1"/>
</dbReference>
<feature type="transmembrane region" description="Helical" evidence="11">
    <location>
        <begin position="270"/>
        <end position="296"/>
    </location>
</feature>
<evidence type="ECO:0000256" key="6">
    <source>
        <dbReference type="ARBA" id="ARBA00022840"/>
    </source>
</evidence>
<dbReference type="CDD" id="cd02089">
    <property type="entry name" value="P-type_ATPase_Ca_prok"/>
    <property type="match status" value="1"/>
</dbReference>